<accession>A0ACB8C9Z7</accession>
<organism evidence="1 2">
    <name type="scientific">Dermacentor silvarum</name>
    <name type="common">Tick</name>
    <dbReference type="NCBI Taxonomy" id="543639"/>
    <lineage>
        <taxon>Eukaryota</taxon>
        <taxon>Metazoa</taxon>
        <taxon>Ecdysozoa</taxon>
        <taxon>Arthropoda</taxon>
        <taxon>Chelicerata</taxon>
        <taxon>Arachnida</taxon>
        <taxon>Acari</taxon>
        <taxon>Parasitiformes</taxon>
        <taxon>Ixodida</taxon>
        <taxon>Ixodoidea</taxon>
        <taxon>Ixodidae</taxon>
        <taxon>Rhipicephalinae</taxon>
        <taxon>Dermacentor</taxon>
    </lineage>
</organism>
<evidence type="ECO:0000313" key="2">
    <source>
        <dbReference type="Proteomes" id="UP000821865"/>
    </source>
</evidence>
<gene>
    <name evidence="1" type="ORF">HPB49_015159</name>
</gene>
<keyword evidence="2" id="KW-1185">Reference proteome</keyword>
<protein>
    <submittedName>
        <fullName evidence="1">Uncharacterized protein</fullName>
    </submittedName>
</protein>
<reference evidence="1" key="1">
    <citation type="submission" date="2020-05" db="EMBL/GenBank/DDBJ databases">
        <title>Large-scale comparative analyses of tick genomes elucidate their genetic diversity and vector capacities.</title>
        <authorList>
            <person name="Jia N."/>
            <person name="Wang J."/>
            <person name="Shi W."/>
            <person name="Du L."/>
            <person name="Sun Y."/>
            <person name="Zhan W."/>
            <person name="Jiang J."/>
            <person name="Wang Q."/>
            <person name="Zhang B."/>
            <person name="Ji P."/>
            <person name="Sakyi L.B."/>
            <person name="Cui X."/>
            <person name="Yuan T."/>
            <person name="Jiang B."/>
            <person name="Yang W."/>
            <person name="Lam T.T.-Y."/>
            <person name="Chang Q."/>
            <person name="Ding S."/>
            <person name="Wang X."/>
            <person name="Zhu J."/>
            <person name="Ruan X."/>
            <person name="Zhao L."/>
            <person name="Wei J."/>
            <person name="Que T."/>
            <person name="Du C."/>
            <person name="Cheng J."/>
            <person name="Dai P."/>
            <person name="Han X."/>
            <person name="Huang E."/>
            <person name="Gao Y."/>
            <person name="Liu J."/>
            <person name="Shao H."/>
            <person name="Ye R."/>
            <person name="Li L."/>
            <person name="Wei W."/>
            <person name="Wang X."/>
            <person name="Wang C."/>
            <person name="Yang T."/>
            <person name="Huo Q."/>
            <person name="Li W."/>
            <person name="Guo W."/>
            <person name="Chen H."/>
            <person name="Zhou L."/>
            <person name="Ni X."/>
            <person name="Tian J."/>
            <person name="Zhou Y."/>
            <person name="Sheng Y."/>
            <person name="Liu T."/>
            <person name="Pan Y."/>
            <person name="Xia L."/>
            <person name="Li J."/>
            <person name="Zhao F."/>
            <person name="Cao W."/>
        </authorList>
    </citation>
    <scope>NUCLEOTIDE SEQUENCE</scope>
    <source>
        <strain evidence="1">Dsil-2018</strain>
    </source>
</reference>
<evidence type="ECO:0000313" key="1">
    <source>
        <dbReference type="EMBL" id="KAH7937736.1"/>
    </source>
</evidence>
<dbReference type="Proteomes" id="UP000821865">
    <property type="component" value="Chromosome 8"/>
</dbReference>
<proteinExistence type="predicted"/>
<dbReference type="EMBL" id="CM023477">
    <property type="protein sequence ID" value="KAH7937736.1"/>
    <property type="molecule type" value="Genomic_DNA"/>
</dbReference>
<sequence>MAASLTTRNGFSGSFSGNGAGDASTNGTAFVNRAFESYERSANGGTDVAKTVHPSYGSAIWKDDSEAAKSNSKEKAPVGCWEKCKRDAWLLPLVHSEFWISAAFSLIQPFYPILASSRGIEAWKYGFVFSLFKVFMLIGSITAEKMITRITPTACYLFGQGGFFIFTILFGCLYWSPGGNVLLGLSMACVVLGGITNTFYLVSMFAVFTTRFPKYRGAIIAFLEFLWGSGNMVGSAIGGALIDAWAYPLPFFVLGAITMLSFPVIVKFSSKLNQYSGDEESDDVPGKCGQNRSYYWLLIDPVFLIDMVTLMMSWVILGFNEPTLEPSLEDFNLTGTILGSVYTVQFASYSLGGFIAGAFSHYKLEAFYAMVGQLFTIVAYLVIGPAPFLPVSRTLALVYISQVFTGLGMSAQFVCGYCHGLRRAVQRGYPDNLRTNGFLSSTVLTFAVFGAMVTPPIAGYVVELYGYRKGTMLMFGILLTWAPATVALWLHSVFATAPTVSTRASCLDTPALHSNPSTTVCCSKRQNHTFPLSQVDSIYAAAAQAV</sequence>
<name>A0ACB8C9Z7_DERSI</name>
<comment type="caution">
    <text evidence="1">The sequence shown here is derived from an EMBL/GenBank/DDBJ whole genome shotgun (WGS) entry which is preliminary data.</text>
</comment>